<protein>
    <recommendedName>
        <fullName evidence="3">Arrestin C-terminal-like domain-containing protein</fullName>
    </recommendedName>
</protein>
<feature type="region of interest" description="Disordered" evidence="2">
    <location>
        <begin position="401"/>
        <end position="462"/>
    </location>
</feature>
<proteinExistence type="inferred from homology"/>
<comment type="similarity">
    <text evidence="1">Belongs to the arrestin family.</text>
</comment>
<accession>A0A671Y5A4</accession>
<feature type="compositionally biased region" description="Polar residues" evidence="2">
    <location>
        <begin position="408"/>
        <end position="435"/>
    </location>
</feature>
<evidence type="ECO:0000313" key="4">
    <source>
        <dbReference type="Ensembl" id="ENSSAUP00010057608.1"/>
    </source>
</evidence>
<gene>
    <name evidence="4" type="primary">LOC115581199</name>
</gene>
<reference evidence="4" key="1">
    <citation type="submission" date="2021-04" db="EMBL/GenBank/DDBJ databases">
        <authorList>
            <consortium name="Wellcome Sanger Institute Data Sharing"/>
        </authorList>
    </citation>
    <scope>NUCLEOTIDE SEQUENCE [LARGE SCALE GENOMIC DNA]</scope>
</reference>
<dbReference type="Pfam" id="PF02752">
    <property type="entry name" value="Arrestin_C"/>
    <property type="match status" value="1"/>
</dbReference>
<dbReference type="GO" id="GO:0005737">
    <property type="term" value="C:cytoplasm"/>
    <property type="evidence" value="ECO:0007669"/>
    <property type="project" value="TreeGrafter"/>
</dbReference>
<dbReference type="InterPro" id="IPR050357">
    <property type="entry name" value="Arrestin_domain-protein"/>
</dbReference>
<dbReference type="Ensembl" id="ENSSAUT00010060483.1">
    <property type="protein sequence ID" value="ENSSAUP00010057608.1"/>
    <property type="gene ID" value="ENSSAUG00010023551.1"/>
</dbReference>
<dbReference type="InterPro" id="IPR011022">
    <property type="entry name" value="Arrestin_C-like"/>
</dbReference>
<organism evidence="4 5">
    <name type="scientific">Sparus aurata</name>
    <name type="common">Gilthead sea bream</name>
    <dbReference type="NCBI Taxonomy" id="8175"/>
    <lineage>
        <taxon>Eukaryota</taxon>
        <taxon>Metazoa</taxon>
        <taxon>Chordata</taxon>
        <taxon>Craniata</taxon>
        <taxon>Vertebrata</taxon>
        <taxon>Euteleostomi</taxon>
        <taxon>Actinopterygii</taxon>
        <taxon>Neopterygii</taxon>
        <taxon>Teleostei</taxon>
        <taxon>Neoteleostei</taxon>
        <taxon>Acanthomorphata</taxon>
        <taxon>Eupercaria</taxon>
        <taxon>Spariformes</taxon>
        <taxon>Sparidae</taxon>
        <taxon>Sparus</taxon>
    </lineage>
</organism>
<evidence type="ECO:0000259" key="3">
    <source>
        <dbReference type="SMART" id="SM01017"/>
    </source>
</evidence>
<name>A0A671Y5A4_SPAAU</name>
<dbReference type="Proteomes" id="UP000472265">
    <property type="component" value="Chromosome 5"/>
</dbReference>
<dbReference type="SMART" id="SM01017">
    <property type="entry name" value="Arrestin_C"/>
    <property type="match status" value="1"/>
</dbReference>
<dbReference type="Pfam" id="PF00339">
    <property type="entry name" value="Arrestin_N"/>
    <property type="match status" value="1"/>
</dbReference>
<dbReference type="GO" id="GO:0005886">
    <property type="term" value="C:plasma membrane"/>
    <property type="evidence" value="ECO:0007669"/>
    <property type="project" value="TreeGrafter"/>
</dbReference>
<dbReference type="InterPro" id="IPR014756">
    <property type="entry name" value="Ig_E-set"/>
</dbReference>
<dbReference type="GeneTree" id="ENSGT00940000164012"/>
<dbReference type="PANTHER" id="PTHR11188">
    <property type="entry name" value="ARRESTIN DOMAIN CONTAINING PROTEIN"/>
    <property type="match status" value="1"/>
</dbReference>
<dbReference type="PANTHER" id="PTHR11188:SF135">
    <property type="entry name" value="ARRESTIN DOMAIN CONTAINING 3-LIKE-RELATED"/>
    <property type="match status" value="1"/>
</dbReference>
<evidence type="ECO:0000256" key="2">
    <source>
        <dbReference type="SAM" id="MobiDB-lite"/>
    </source>
</evidence>
<evidence type="ECO:0000313" key="5">
    <source>
        <dbReference type="Proteomes" id="UP000472265"/>
    </source>
</evidence>
<dbReference type="InParanoid" id="A0A671Y5A4"/>
<keyword evidence="5" id="KW-1185">Reference proteome</keyword>
<dbReference type="AlphaFoldDB" id="A0A671Y5A4"/>
<dbReference type="SUPFAM" id="SSF81296">
    <property type="entry name" value="E set domains"/>
    <property type="match status" value="2"/>
</dbReference>
<dbReference type="InterPro" id="IPR011021">
    <property type="entry name" value="Arrestin-like_N"/>
</dbReference>
<feature type="domain" description="Arrestin C-terminal-like" evidence="3">
    <location>
        <begin position="186"/>
        <end position="307"/>
    </location>
</feature>
<dbReference type="InterPro" id="IPR014752">
    <property type="entry name" value="Arrestin-like_C"/>
</dbReference>
<reference evidence="4" key="3">
    <citation type="submission" date="2025-09" db="UniProtKB">
        <authorList>
            <consortium name="Ensembl"/>
        </authorList>
    </citation>
    <scope>IDENTIFICATION</scope>
</reference>
<reference evidence="4" key="2">
    <citation type="submission" date="2025-08" db="UniProtKB">
        <authorList>
            <consortium name="Ensembl"/>
        </authorList>
    </citation>
    <scope>IDENTIFICATION</scope>
</reference>
<feature type="compositionally biased region" description="Polar residues" evidence="2">
    <location>
        <begin position="453"/>
        <end position="462"/>
    </location>
</feature>
<dbReference type="GO" id="GO:0015031">
    <property type="term" value="P:protein transport"/>
    <property type="evidence" value="ECO:0007669"/>
    <property type="project" value="TreeGrafter"/>
</dbReference>
<sequence length="462" mass="49854">MSPIKDFKLMYEALNKQNIFTDGDTVAGTVTFTLTEQTKVKCILVKVKGVARVHWTDGTGERRRSHSDHRKFFKDKAYLVTENADGRSKKRVDAFRLLAQLNTWNYELPKGDHQYKFRLKIPQGSFPSSFKGFHGKIAYTLTAKISRSWHLPSIEETVLNFISRALPPVSQGPNCGSVGKEVGVFSKEHIRMSATVDKKVCDTLSIVANISNSSSKKMKPKFSIEQKTTYRAHASHNLSVISVCKMVGETLKQSEETISGQLTIPADVNCSVHNCDIISVEHYVKVYLDISFSVDPEVKLPLVIIPFGLATLQPGGAVGPYPAGAFGGPSKSDFPPPAVAMGPYPAGAVGAPSYSDFPPPAVAMGPYPAGAVGAPSYSSFPPPAFPAGPYGVPTAPGAYGYPAPGPTQPSNTAGGYSNQWPQQHQGPTAPPQFQQGEDLPTYTSLYPPVPDTFTGNGSDKKK</sequence>
<dbReference type="Gene3D" id="2.60.40.640">
    <property type="match status" value="2"/>
</dbReference>
<dbReference type="OMA" id="CDETLFK"/>
<dbReference type="GO" id="GO:0007399">
    <property type="term" value="P:nervous system development"/>
    <property type="evidence" value="ECO:0007669"/>
    <property type="project" value="UniProtKB-ARBA"/>
</dbReference>
<evidence type="ECO:0000256" key="1">
    <source>
        <dbReference type="ARBA" id="ARBA00005298"/>
    </source>
</evidence>